<dbReference type="Gene3D" id="1.10.287.1490">
    <property type="match status" value="1"/>
</dbReference>
<comment type="subcellular location">
    <subcellularLocation>
        <location evidence="1">Cytoplasm</location>
        <location evidence="1">Cytoskeleton</location>
        <location evidence="1">Microtubule organizing center</location>
        <location evidence="1">Centrosome</location>
        <location evidence="1">Centriole</location>
    </subcellularLocation>
</comment>
<proteinExistence type="inferred from homology"/>
<dbReference type="EMBL" id="CAJNIZ010043394">
    <property type="protein sequence ID" value="CAE7659095.1"/>
    <property type="molecule type" value="Genomic_DNA"/>
</dbReference>
<feature type="region of interest" description="Disordered" evidence="5">
    <location>
        <begin position="1"/>
        <end position="24"/>
    </location>
</feature>
<keyword evidence="2" id="KW-0963">Cytoplasm</keyword>
<evidence type="ECO:0000313" key="7">
    <source>
        <dbReference type="Proteomes" id="UP000649617"/>
    </source>
</evidence>
<organism evidence="6 7">
    <name type="scientific">Symbiodinium pilosum</name>
    <name type="common">Dinoflagellate</name>
    <dbReference type="NCBI Taxonomy" id="2952"/>
    <lineage>
        <taxon>Eukaryota</taxon>
        <taxon>Sar</taxon>
        <taxon>Alveolata</taxon>
        <taxon>Dinophyceae</taxon>
        <taxon>Suessiales</taxon>
        <taxon>Symbiodiniaceae</taxon>
        <taxon>Symbiodinium</taxon>
    </lineage>
</organism>
<dbReference type="AlphaFoldDB" id="A0A812VY72"/>
<dbReference type="GO" id="GO:0005814">
    <property type="term" value="C:centriole"/>
    <property type="evidence" value="ECO:0007669"/>
    <property type="project" value="UniProtKB-SubCell"/>
</dbReference>
<accession>A0A812VY72</accession>
<dbReference type="PANTHER" id="PTHR20544">
    <property type="entry name" value="CENTROSOMAL PROTEIN CEP135"/>
    <property type="match status" value="1"/>
</dbReference>
<feature type="region of interest" description="Disordered" evidence="5">
    <location>
        <begin position="598"/>
        <end position="617"/>
    </location>
</feature>
<evidence type="ECO:0000256" key="4">
    <source>
        <dbReference type="ARBA" id="ARBA00038123"/>
    </source>
</evidence>
<name>A0A812VY72_SYMPI</name>
<evidence type="ECO:0000256" key="1">
    <source>
        <dbReference type="ARBA" id="ARBA00004114"/>
    </source>
</evidence>
<feature type="non-terminal residue" evidence="6">
    <location>
        <position position="617"/>
    </location>
</feature>
<feature type="region of interest" description="Disordered" evidence="5">
    <location>
        <begin position="342"/>
        <end position="376"/>
    </location>
</feature>
<evidence type="ECO:0000256" key="5">
    <source>
        <dbReference type="SAM" id="MobiDB-lite"/>
    </source>
</evidence>
<protein>
    <submittedName>
        <fullName evidence="6">Kif1 protein</fullName>
    </submittedName>
</protein>
<comment type="caution">
    <text evidence="6">The sequence shown here is derived from an EMBL/GenBank/DDBJ whole genome shotgun (WGS) entry which is preliminary data.</text>
</comment>
<dbReference type="PANTHER" id="PTHR20544:SF0">
    <property type="entry name" value="NUCLEOPROTEIN TPR_MLP1 DOMAIN-CONTAINING PROTEIN"/>
    <property type="match status" value="1"/>
</dbReference>
<sequence length="617" mass="69382">MSEVSAPGLTLADPDAHPSVNVSPKTHLIGEAGARGPIQHDPAAGLVVNVATASEPAESTDEVVHGAHYLVDFFRCSGTHAPSLPLSAYLCCGAIGQGINKIKIHRSSQGLTQFLQNACVPGLPGQSIMISLVECADQEEATAMRCLDWIHQHRFKILSVSAMAISGWLGKMAWGLQAELHKRIREFQKKWATPLDHLYGWVLSPIFSAASPWLSCAGSSVEAGLSFVSEKAGWAGLSLQGWQAVLLAGTVGCGVGIVCCMFRPQFLHSGLHAEVLHFLESSRQWKEAKKQLEESLLKQELQLSDSEKRCDSLRLQMQSLKRNLNAAQEDVAFHQGEADKWSSRYEEAARGRDQKSRELRDVQQQLEKQTARADDALTGMQRAQTRSHDLESKLGNAKCELERLNKRLKRESSLLKEGQDREQKSRQARDDALTGLKRAESTISDLRARVDRLAREQQLSKQDYEYWRARCEELQKELGKVTDQSSCFESQAKDAVETCEALHNKLEKAQNQRDRANCELKKLERTLGQQTKEFEASQTSLRQTQDDVEKLRVILGNEEQKLANSERDVKALEESALDMEKSCQMFRVQVDELERELEARHNDYQKERQENRQSKER</sequence>
<reference evidence="6" key="1">
    <citation type="submission" date="2021-02" db="EMBL/GenBank/DDBJ databases">
        <authorList>
            <person name="Dougan E. K."/>
            <person name="Rhodes N."/>
            <person name="Thang M."/>
            <person name="Chan C."/>
        </authorList>
    </citation>
    <scope>NUCLEOTIDE SEQUENCE</scope>
</reference>
<evidence type="ECO:0000256" key="2">
    <source>
        <dbReference type="ARBA" id="ARBA00022490"/>
    </source>
</evidence>
<evidence type="ECO:0000313" key="6">
    <source>
        <dbReference type="EMBL" id="CAE7659095.1"/>
    </source>
</evidence>
<comment type="similarity">
    <text evidence="4">Belongs to the CEP135/TSGA10 family.</text>
</comment>
<keyword evidence="3" id="KW-0206">Cytoskeleton</keyword>
<feature type="compositionally biased region" description="Basic and acidic residues" evidence="5">
    <location>
        <begin position="342"/>
        <end position="361"/>
    </location>
</feature>
<evidence type="ECO:0000256" key="3">
    <source>
        <dbReference type="ARBA" id="ARBA00023212"/>
    </source>
</evidence>
<dbReference type="InterPro" id="IPR051877">
    <property type="entry name" value="Centriole_BasalBody_StrucProt"/>
</dbReference>
<gene>
    <name evidence="6" type="primary">kif1</name>
    <name evidence="6" type="ORF">SPIL2461_LOCUS17815</name>
</gene>
<dbReference type="Proteomes" id="UP000649617">
    <property type="component" value="Unassembled WGS sequence"/>
</dbReference>
<feature type="region of interest" description="Disordered" evidence="5">
    <location>
        <begin position="412"/>
        <end position="436"/>
    </location>
</feature>
<keyword evidence="7" id="KW-1185">Reference proteome</keyword>